<gene>
    <name evidence="1" type="ORF">HXO88_09440</name>
</gene>
<evidence type="ECO:0000313" key="1">
    <source>
        <dbReference type="EMBL" id="MBF1713922.1"/>
    </source>
</evidence>
<comment type="caution">
    <text evidence="1">The sequence shown here is derived from an EMBL/GenBank/DDBJ whole genome shotgun (WGS) entry which is preliminary data.</text>
</comment>
<sequence>MANLISTFQDRFGDWLTALSQHLQLSLLTLLLAIFI</sequence>
<dbReference type="Proteomes" id="UP000721045">
    <property type="component" value="Unassembled WGS sequence"/>
</dbReference>
<proteinExistence type="predicted"/>
<evidence type="ECO:0000313" key="2">
    <source>
        <dbReference type="Proteomes" id="UP000721045"/>
    </source>
</evidence>
<feature type="non-terminal residue" evidence="1">
    <location>
        <position position="36"/>
    </location>
</feature>
<accession>A0A930RET4</accession>
<dbReference type="AlphaFoldDB" id="A0A930RET4"/>
<organism evidence="1 2">
    <name type="scientific">Streptococcus intermedius</name>
    <dbReference type="NCBI Taxonomy" id="1338"/>
    <lineage>
        <taxon>Bacteria</taxon>
        <taxon>Bacillati</taxon>
        <taxon>Bacillota</taxon>
        <taxon>Bacilli</taxon>
        <taxon>Lactobacillales</taxon>
        <taxon>Streptococcaceae</taxon>
        <taxon>Streptococcus</taxon>
        <taxon>Streptococcus anginosus group</taxon>
    </lineage>
</organism>
<reference evidence="1" key="1">
    <citation type="submission" date="2020-04" db="EMBL/GenBank/DDBJ databases">
        <title>Deep metagenomics examines the oral microbiome during advanced dental caries in children, revealing novel taxa and co-occurrences with host molecules.</title>
        <authorList>
            <person name="Baker J.L."/>
            <person name="Morton J.T."/>
            <person name="Dinis M."/>
            <person name="Alvarez R."/>
            <person name="Tran N.C."/>
            <person name="Knight R."/>
            <person name="Edlund A."/>
        </authorList>
    </citation>
    <scope>NUCLEOTIDE SEQUENCE</scope>
    <source>
        <strain evidence="1">JCVI_23_bin.22</strain>
    </source>
</reference>
<protein>
    <submittedName>
        <fullName evidence="1">Choline transporter</fullName>
    </submittedName>
</protein>
<dbReference type="EMBL" id="JABZYP010000073">
    <property type="protein sequence ID" value="MBF1713922.1"/>
    <property type="molecule type" value="Genomic_DNA"/>
</dbReference>
<name>A0A930RET4_STRIT</name>